<dbReference type="InterPro" id="IPR006073">
    <property type="entry name" value="GTP-bd"/>
</dbReference>
<dbReference type="PANTHER" id="PTHR45782">
    <property type="entry name" value="MITOCHONDRIAL RIBOSOME-ASSOCIATED GTPASE 1"/>
    <property type="match status" value="1"/>
</dbReference>
<dbReference type="Gene3D" id="1.10.1580.10">
    <property type="match status" value="1"/>
</dbReference>
<gene>
    <name evidence="12" type="primary">AAEL003813</name>
    <name evidence="12" type="ORF">TNCT_563191</name>
</gene>
<proteinExistence type="inferred from homology"/>
<dbReference type="EMBL" id="BMAO01017754">
    <property type="protein sequence ID" value="GFR18171.1"/>
    <property type="molecule type" value="Genomic_DNA"/>
</dbReference>
<dbReference type="InterPro" id="IPR027417">
    <property type="entry name" value="P-loop_NTPase"/>
</dbReference>
<reference evidence="12" key="1">
    <citation type="submission" date="2020-07" db="EMBL/GenBank/DDBJ databases">
        <title>Multicomponent nature underlies the extraordinary mechanical properties of spider dragline silk.</title>
        <authorList>
            <person name="Kono N."/>
            <person name="Nakamura H."/>
            <person name="Mori M."/>
            <person name="Yoshida Y."/>
            <person name="Ohtoshi R."/>
            <person name="Malay A.D."/>
            <person name="Moran D.A.P."/>
            <person name="Tomita M."/>
            <person name="Numata K."/>
            <person name="Arakawa K."/>
        </authorList>
    </citation>
    <scope>NUCLEOTIDE SEQUENCE</scope>
</reference>
<evidence type="ECO:0000256" key="3">
    <source>
        <dbReference type="ARBA" id="ARBA00022792"/>
    </source>
</evidence>
<sequence length="323" mass="36612">MVRFSPHFSSQFRESFVSIFGNRGSKAWYPGHMYKGVKKMQAKLAVVDCILEVHDARIPFSGRNPKFYSMLTAVKPHILILNKSDLIEHSQKKKIKEELRKRDIKNVIFTDCKASHRGGVSNIIPTAVELIKDPNNYARENATNFNLMVIGIPNVGKSSLINRMRNIHLNRKKASAVGATPGITKSVLEKIKISDDPLVYLYDTPGVIEPYIDNFEVALKLGVCRTLKDSLVGEELMSDYLLFWLNKHKNFRYVEYFGLPEATDDIRVVLVHIAKNQSLVKRIRNAEGSVVPVPDILSSANHFIRAFREGKFGKLLLDVDCIN</sequence>
<dbReference type="FunFam" id="1.10.1580.10:FF:000004">
    <property type="entry name" value="Mitochondrial GTPase 1"/>
    <property type="match status" value="1"/>
</dbReference>
<dbReference type="InterPro" id="IPR023179">
    <property type="entry name" value="GTP-bd_ortho_bundle_sf"/>
</dbReference>
<evidence type="ECO:0000256" key="1">
    <source>
        <dbReference type="ARBA" id="ARBA00004443"/>
    </source>
</evidence>
<keyword evidence="13" id="KW-1185">Reference proteome</keyword>
<evidence type="ECO:0000313" key="12">
    <source>
        <dbReference type="EMBL" id="GFR18171.1"/>
    </source>
</evidence>
<evidence type="ECO:0000256" key="6">
    <source>
        <dbReference type="ARBA" id="ARBA00023134"/>
    </source>
</evidence>
<dbReference type="InterPro" id="IPR016478">
    <property type="entry name" value="GTPase_MTG1"/>
</dbReference>
<keyword evidence="3" id="KW-0999">Mitochondrion inner membrane</keyword>
<evidence type="ECO:0000256" key="7">
    <source>
        <dbReference type="ARBA" id="ARBA00023136"/>
    </source>
</evidence>
<comment type="caution">
    <text evidence="12">The sequence shown here is derived from an EMBL/GenBank/DDBJ whole genome shotgun (WGS) entry which is preliminary data.</text>
</comment>
<keyword evidence="5 9" id="KW-0496">Mitochondrion</keyword>
<comment type="subcellular location">
    <subcellularLocation>
        <location evidence="1">Mitochondrion inner membrane</location>
        <topology evidence="1">Peripheral membrane protein</topology>
        <orientation evidence="1">Matrix side</orientation>
    </subcellularLocation>
</comment>
<dbReference type="CDD" id="cd01856">
    <property type="entry name" value="YlqF"/>
    <property type="match status" value="1"/>
</dbReference>
<keyword evidence="6 9" id="KW-0342">GTP-binding</keyword>
<organism evidence="12 13">
    <name type="scientific">Trichonephila clavata</name>
    <name type="common">Joro spider</name>
    <name type="synonym">Nephila clavata</name>
    <dbReference type="NCBI Taxonomy" id="2740835"/>
    <lineage>
        <taxon>Eukaryota</taxon>
        <taxon>Metazoa</taxon>
        <taxon>Ecdysozoa</taxon>
        <taxon>Arthropoda</taxon>
        <taxon>Chelicerata</taxon>
        <taxon>Arachnida</taxon>
        <taxon>Araneae</taxon>
        <taxon>Araneomorphae</taxon>
        <taxon>Entelegynae</taxon>
        <taxon>Araneoidea</taxon>
        <taxon>Nephilidae</taxon>
        <taxon>Trichonephila</taxon>
    </lineage>
</organism>
<evidence type="ECO:0000256" key="9">
    <source>
        <dbReference type="PIRNR" id="PIRNR006230"/>
    </source>
</evidence>
<dbReference type="PROSITE" id="PS51721">
    <property type="entry name" value="G_CP"/>
    <property type="match status" value="1"/>
</dbReference>
<dbReference type="Gene3D" id="3.40.50.300">
    <property type="entry name" value="P-loop containing nucleotide triphosphate hydrolases"/>
    <property type="match status" value="1"/>
</dbReference>
<keyword evidence="4" id="KW-0809">Transit peptide</keyword>
<dbReference type="PANTHER" id="PTHR45782:SF4">
    <property type="entry name" value="MITOCHONDRIAL RIBOSOME-ASSOCIATED GTPASE 1"/>
    <property type="match status" value="1"/>
</dbReference>
<dbReference type="GO" id="GO:0005525">
    <property type="term" value="F:GTP binding"/>
    <property type="evidence" value="ECO:0007669"/>
    <property type="project" value="UniProtKB-KW"/>
</dbReference>
<feature type="binding site" evidence="10">
    <location>
        <begin position="154"/>
        <end position="159"/>
    </location>
    <ligand>
        <name>GTP</name>
        <dbReference type="ChEBI" id="CHEBI:37565"/>
    </ligand>
</feature>
<comment type="similarity">
    <text evidence="9">Belongs to the TRAFAC class YlqF/YawG GTPase family. MTG1 subfamily.</text>
</comment>
<evidence type="ECO:0000256" key="10">
    <source>
        <dbReference type="PIRSR" id="PIRSR006230-1"/>
    </source>
</evidence>
<dbReference type="GO" id="GO:0032543">
    <property type="term" value="P:mitochondrial translation"/>
    <property type="evidence" value="ECO:0007669"/>
    <property type="project" value="TreeGrafter"/>
</dbReference>
<protein>
    <recommendedName>
        <fullName evidence="9">Mitochondrial GTPase 1</fullName>
    </recommendedName>
</protein>
<evidence type="ECO:0000256" key="8">
    <source>
        <dbReference type="ARBA" id="ARBA00045284"/>
    </source>
</evidence>
<feature type="binding site" evidence="10">
    <location>
        <position position="206"/>
    </location>
    <ligand>
        <name>GTP</name>
        <dbReference type="ChEBI" id="CHEBI:37565"/>
    </ligand>
</feature>
<dbReference type="Proteomes" id="UP000887116">
    <property type="component" value="Unassembled WGS sequence"/>
</dbReference>
<comment type="function">
    <text evidence="8 9">Plays a role in the regulation of the mitochondrial ribosome assembly and of translational activity. Displays mitochondrial GTPase activity.</text>
</comment>
<dbReference type="GO" id="GO:0005743">
    <property type="term" value="C:mitochondrial inner membrane"/>
    <property type="evidence" value="ECO:0007669"/>
    <property type="project" value="UniProtKB-SubCell"/>
</dbReference>
<dbReference type="GO" id="GO:0003924">
    <property type="term" value="F:GTPase activity"/>
    <property type="evidence" value="ECO:0007669"/>
    <property type="project" value="TreeGrafter"/>
</dbReference>
<evidence type="ECO:0000256" key="2">
    <source>
        <dbReference type="ARBA" id="ARBA00022741"/>
    </source>
</evidence>
<dbReference type="InterPro" id="IPR030378">
    <property type="entry name" value="G_CP_dom"/>
</dbReference>
<evidence type="ECO:0000256" key="5">
    <source>
        <dbReference type="ARBA" id="ARBA00023128"/>
    </source>
</evidence>
<dbReference type="AlphaFoldDB" id="A0A8X6JT54"/>
<dbReference type="PIRSF" id="PIRSF006230">
    <property type="entry name" value="MG442"/>
    <property type="match status" value="1"/>
</dbReference>
<evidence type="ECO:0000259" key="11">
    <source>
        <dbReference type="PROSITE" id="PS51721"/>
    </source>
</evidence>
<keyword evidence="2 9" id="KW-0547">Nucleotide-binding</keyword>
<evidence type="ECO:0000256" key="4">
    <source>
        <dbReference type="ARBA" id="ARBA00022946"/>
    </source>
</evidence>
<evidence type="ECO:0000313" key="13">
    <source>
        <dbReference type="Proteomes" id="UP000887116"/>
    </source>
</evidence>
<feature type="binding site" evidence="10">
    <location>
        <begin position="82"/>
        <end position="85"/>
    </location>
    <ligand>
        <name>GTP</name>
        <dbReference type="ChEBI" id="CHEBI:37565"/>
    </ligand>
</feature>
<dbReference type="SUPFAM" id="SSF52540">
    <property type="entry name" value="P-loop containing nucleoside triphosphate hydrolases"/>
    <property type="match status" value="1"/>
</dbReference>
<accession>A0A8X6JT54</accession>
<dbReference type="OrthoDB" id="269151at2759"/>
<dbReference type="FunFam" id="3.40.50.300:FF:000876">
    <property type="entry name" value="Mitochondrial GTPase 1"/>
    <property type="match status" value="1"/>
</dbReference>
<name>A0A8X6JT54_TRICU</name>
<feature type="domain" description="CP-type G" evidence="11">
    <location>
        <begin position="34"/>
        <end position="210"/>
    </location>
</feature>
<keyword evidence="7" id="KW-0472">Membrane</keyword>
<dbReference type="Pfam" id="PF01926">
    <property type="entry name" value="MMR_HSR1"/>
    <property type="match status" value="1"/>
</dbReference>